<reference evidence="2 3" key="1">
    <citation type="submission" date="2018-06" db="EMBL/GenBank/DDBJ databases">
        <authorList>
            <consortium name="Pathogen Informatics"/>
            <person name="Doyle S."/>
        </authorList>
    </citation>
    <scope>NUCLEOTIDE SEQUENCE [LARGE SCALE GENOMIC DNA]</scope>
    <source>
        <strain evidence="2 3">NCTC11647</strain>
    </source>
</reference>
<proteinExistence type="predicted"/>
<accession>A0A2T3QLY0</accession>
<sequence length="380" mass="42676">MKNIVLDTNILHKEGLISGRMQVLKKLVDAKLITIFVPDIVLREFSTKRVTEITNALNSIQGSLAKSDKKQDHLTELKKRSAVLENEVVELKKIVEKSVLEDVEHWLGSHQVQVLTFKVENITKVVDDYFTGSGVFKALKSREDFPDSMIHQTIIDLVESVGEVHAVLIDGAFKKGIEKQEGVIVLNSLKALLELDDIAEYLANAPFEEMFTSHGVAEQLQQYFAYQKELISHIYISDEGVHNTELIGINVYNATIDWPSENDIRNLAISNVYSVSDSEFTADISFVTDTTVHYVSDFGSYLQVERNANRNVDMDSMNGDGFCDLYEGFTVELSGKIHFTFSERNNIEEATSLMNSLIENEAQVSIDLEIDSATLLSIIT</sequence>
<dbReference type="OrthoDB" id="6100944at2"/>
<evidence type="ECO:0000313" key="2">
    <source>
        <dbReference type="EMBL" id="SPY28091.1"/>
    </source>
</evidence>
<dbReference type="Pfam" id="PF16289">
    <property type="entry name" value="PIN_12"/>
    <property type="match status" value="1"/>
</dbReference>
<dbReference type="Proteomes" id="UP000251647">
    <property type="component" value="Unassembled WGS sequence"/>
</dbReference>
<protein>
    <recommendedName>
        <fullName evidence="1">DUF4935 domain-containing protein</fullName>
    </recommendedName>
</protein>
<evidence type="ECO:0000313" key="3">
    <source>
        <dbReference type="Proteomes" id="UP000251647"/>
    </source>
</evidence>
<dbReference type="EMBL" id="UATL01000001">
    <property type="protein sequence ID" value="SPY28091.1"/>
    <property type="molecule type" value="Genomic_DNA"/>
</dbReference>
<gene>
    <name evidence="2" type="ORF">NCTC11647_01178</name>
</gene>
<organism evidence="2 3">
    <name type="scientific">Photobacterium damselae</name>
    <dbReference type="NCBI Taxonomy" id="38293"/>
    <lineage>
        <taxon>Bacteria</taxon>
        <taxon>Pseudomonadati</taxon>
        <taxon>Pseudomonadota</taxon>
        <taxon>Gammaproteobacteria</taxon>
        <taxon>Vibrionales</taxon>
        <taxon>Vibrionaceae</taxon>
        <taxon>Photobacterium</taxon>
    </lineage>
</organism>
<evidence type="ECO:0000259" key="1">
    <source>
        <dbReference type="Pfam" id="PF16289"/>
    </source>
</evidence>
<feature type="domain" description="DUF4935" evidence="1">
    <location>
        <begin position="4"/>
        <end position="162"/>
    </location>
</feature>
<dbReference type="RefSeq" id="WP_005299632.1">
    <property type="nucleotide sequence ID" value="NZ_PYOG01000005.1"/>
</dbReference>
<dbReference type="InterPro" id="IPR032557">
    <property type="entry name" value="DUF4935"/>
</dbReference>
<name>A0A2T3QLY0_PHODM</name>
<dbReference type="AlphaFoldDB" id="A0A2T3QLY0"/>